<dbReference type="Pfam" id="PF09357">
    <property type="entry name" value="RteC"/>
    <property type="match status" value="1"/>
</dbReference>
<comment type="caution">
    <text evidence="1">The sequence shown here is derived from an EMBL/GenBank/DDBJ whole genome shotgun (WGS) entry which is preliminary data.</text>
</comment>
<keyword evidence="2" id="KW-1185">Reference proteome</keyword>
<gene>
    <name evidence="1" type="ORF">T190423A01A_60081</name>
</gene>
<reference evidence="1 2" key="1">
    <citation type="submission" date="2024-05" db="EMBL/GenBank/DDBJ databases">
        <authorList>
            <person name="Duchaud E."/>
        </authorList>
    </citation>
    <scope>NUCLEOTIDE SEQUENCE [LARGE SCALE GENOMIC DNA]</scope>
    <source>
        <strain evidence="1">Ena-SAMPLE-TAB-13-05-2024-13:56:06:370-140308</strain>
    </source>
</reference>
<organism evidence="1 2">
    <name type="scientific">Tenacibaculum polynesiense</name>
    <dbReference type="NCBI Taxonomy" id="3137857"/>
    <lineage>
        <taxon>Bacteria</taxon>
        <taxon>Pseudomonadati</taxon>
        <taxon>Bacteroidota</taxon>
        <taxon>Flavobacteriia</taxon>
        <taxon>Flavobacteriales</taxon>
        <taxon>Flavobacteriaceae</taxon>
        <taxon>Tenacibaculum</taxon>
    </lineage>
</organism>
<evidence type="ECO:0000313" key="2">
    <source>
        <dbReference type="Proteomes" id="UP001497527"/>
    </source>
</evidence>
<sequence>MEFKLLAQDLLKDLEKVQKSTPAILKQSHISILLCRKLLTKYRREIITNGFESKKDEIVFFKEIKQVPLSRLIYYKEVFRIEKNFPKSSRRKKKKFIEEQLLRYQNFFSKNFDFGQYIESQLIHFDEYYFTRKFNDEFPVISSSFIIEDVDFNTPKDVNLAQLRAYTLMVKYLNKKLVSLRNGKRISSMKHNSSLVWTGSYAAFVELTYGLKTIGALNNGATDIKKVIEELGAFLGVSKGNHSRTYNEIKSRKSSRVKFFDEISESLLQKMDDEDGLDL</sequence>
<dbReference type="InterPro" id="IPR018534">
    <property type="entry name" value="Tet_reg_excision_RteC"/>
</dbReference>
<dbReference type="EMBL" id="CAXJIO010000015">
    <property type="protein sequence ID" value="CAL2104144.1"/>
    <property type="molecule type" value="Genomic_DNA"/>
</dbReference>
<proteinExistence type="predicted"/>
<accession>A0ABP1F337</accession>
<dbReference type="RefSeq" id="WP_348718406.1">
    <property type="nucleotide sequence ID" value="NZ_CAXKMQ010000015.1"/>
</dbReference>
<evidence type="ECO:0000313" key="1">
    <source>
        <dbReference type="EMBL" id="CAL2104144.1"/>
    </source>
</evidence>
<name>A0ABP1F337_9FLAO</name>
<protein>
    <submittedName>
        <fullName evidence="1">RteC protein</fullName>
    </submittedName>
</protein>
<dbReference type="Proteomes" id="UP001497527">
    <property type="component" value="Unassembled WGS sequence"/>
</dbReference>